<dbReference type="Pfam" id="PF01715">
    <property type="entry name" value="IPPT"/>
    <property type="match status" value="1"/>
</dbReference>
<dbReference type="OrthoDB" id="9776390at2"/>
<comment type="function">
    <text evidence="2 10 12">Catalyzes the transfer of a dimethylallyl group onto the adenine at position 37 in tRNAs that read codons beginning with uridine, leading to the formation of N6-(dimethylallyl)adenosine (i(6)A).</text>
</comment>
<dbReference type="SUPFAM" id="SSF52540">
    <property type="entry name" value="P-loop containing nucleoside triphosphate hydrolases"/>
    <property type="match status" value="1"/>
</dbReference>
<evidence type="ECO:0000256" key="13">
    <source>
        <dbReference type="RuleBase" id="RU003785"/>
    </source>
</evidence>
<comment type="cofactor">
    <cofactor evidence="1 10">
        <name>Mg(2+)</name>
        <dbReference type="ChEBI" id="CHEBI:18420"/>
    </cofactor>
</comment>
<keyword evidence="8 10" id="KW-0460">Magnesium</keyword>
<reference evidence="14 15" key="1">
    <citation type="submission" date="2018-08" db="EMBL/GenBank/DDBJ databases">
        <title>Henriciella mobilis sp. nov., isolated from seawater.</title>
        <authorList>
            <person name="Cheng H."/>
            <person name="Wu Y.-H."/>
            <person name="Xu X.-W."/>
            <person name="Guo L.-L."/>
        </authorList>
    </citation>
    <scope>NUCLEOTIDE SEQUENCE [LARGE SCALE GENOMIC DNA]</scope>
    <source>
        <strain evidence="14 15">JN25</strain>
    </source>
</reference>
<comment type="catalytic activity">
    <reaction evidence="9 10 11">
        <text>adenosine(37) in tRNA + dimethylallyl diphosphate = N(6)-dimethylallyladenosine(37) in tRNA + diphosphate</text>
        <dbReference type="Rhea" id="RHEA:26482"/>
        <dbReference type="Rhea" id="RHEA-COMP:10162"/>
        <dbReference type="Rhea" id="RHEA-COMP:10375"/>
        <dbReference type="ChEBI" id="CHEBI:33019"/>
        <dbReference type="ChEBI" id="CHEBI:57623"/>
        <dbReference type="ChEBI" id="CHEBI:74411"/>
        <dbReference type="ChEBI" id="CHEBI:74415"/>
        <dbReference type="EC" id="2.5.1.75"/>
    </reaction>
</comment>
<evidence type="ECO:0000256" key="1">
    <source>
        <dbReference type="ARBA" id="ARBA00001946"/>
    </source>
</evidence>
<proteinExistence type="inferred from homology"/>
<dbReference type="HAMAP" id="MF_00185">
    <property type="entry name" value="IPP_trans"/>
    <property type="match status" value="1"/>
</dbReference>
<evidence type="ECO:0000256" key="10">
    <source>
        <dbReference type="HAMAP-Rule" id="MF_00185"/>
    </source>
</evidence>
<evidence type="ECO:0000256" key="2">
    <source>
        <dbReference type="ARBA" id="ARBA00003213"/>
    </source>
</evidence>
<dbReference type="Gene3D" id="3.40.50.300">
    <property type="entry name" value="P-loop containing nucleotide triphosphate hydrolases"/>
    <property type="match status" value="1"/>
</dbReference>
<dbReference type="PANTHER" id="PTHR11088:SF60">
    <property type="entry name" value="TRNA DIMETHYLALLYLTRANSFERASE"/>
    <property type="match status" value="1"/>
</dbReference>
<dbReference type="NCBIfam" id="TIGR00174">
    <property type="entry name" value="miaA"/>
    <property type="match status" value="1"/>
</dbReference>
<comment type="caution">
    <text evidence="10">Lacks conserved residue(s) required for the propagation of feature annotation.</text>
</comment>
<feature type="region of interest" description="Interaction with substrate tRNA" evidence="10">
    <location>
        <begin position="158"/>
        <end position="162"/>
    </location>
</feature>
<keyword evidence="5 10" id="KW-0819">tRNA processing</keyword>
<evidence type="ECO:0000256" key="11">
    <source>
        <dbReference type="RuleBase" id="RU003783"/>
    </source>
</evidence>
<evidence type="ECO:0000256" key="8">
    <source>
        <dbReference type="ARBA" id="ARBA00022842"/>
    </source>
</evidence>
<dbReference type="InterPro" id="IPR027417">
    <property type="entry name" value="P-loop_NTPase"/>
</dbReference>
<dbReference type="RefSeq" id="WP_119374622.1">
    <property type="nucleotide sequence ID" value="NZ_QWFX01000005.1"/>
</dbReference>
<keyword evidence="6 10" id="KW-0547">Nucleotide-binding</keyword>
<comment type="caution">
    <text evidence="14">The sequence shown here is derived from an EMBL/GenBank/DDBJ whole genome shotgun (WGS) entry which is preliminary data.</text>
</comment>
<feature type="site" description="Interaction with substrate tRNA" evidence="10">
    <location>
        <position position="100"/>
    </location>
</feature>
<evidence type="ECO:0000313" key="15">
    <source>
        <dbReference type="Proteomes" id="UP000266385"/>
    </source>
</evidence>
<keyword evidence="15" id="KW-1185">Reference proteome</keyword>
<dbReference type="EC" id="2.5.1.75" evidence="10"/>
<dbReference type="GO" id="GO:0005524">
    <property type="term" value="F:ATP binding"/>
    <property type="evidence" value="ECO:0007669"/>
    <property type="project" value="UniProtKB-UniRule"/>
</dbReference>
<organism evidence="14 15">
    <name type="scientific">Henriciella mobilis</name>
    <dbReference type="NCBI Taxonomy" id="2305467"/>
    <lineage>
        <taxon>Bacteria</taxon>
        <taxon>Pseudomonadati</taxon>
        <taxon>Pseudomonadota</taxon>
        <taxon>Alphaproteobacteria</taxon>
        <taxon>Hyphomonadales</taxon>
        <taxon>Hyphomonadaceae</taxon>
        <taxon>Henriciella</taxon>
    </lineage>
</organism>
<evidence type="ECO:0000256" key="6">
    <source>
        <dbReference type="ARBA" id="ARBA00022741"/>
    </source>
</evidence>
<evidence type="ECO:0000256" key="3">
    <source>
        <dbReference type="ARBA" id="ARBA00005842"/>
    </source>
</evidence>
<evidence type="ECO:0000256" key="9">
    <source>
        <dbReference type="ARBA" id="ARBA00049563"/>
    </source>
</evidence>
<evidence type="ECO:0000256" key="4">
    <source>
        <dbReference type="ARBA" id="ARBA00022679"/>
    </source>
</evidence>
<dbReference type="InterPro" id="IPR039657">
    <property type="entry name" value="Dimethylallyltransferase"/>
</dbReference>
<protein>
    <recommendedName>
        <fullName evidence="10">tRNA dimethylallyltransferase</fullName>
        <ecNumber evidence="10">2.5.1.75</ecNumber>
    </recommendedName>
    <alternativeName>
        <fullName evidence="10">Dimethylallyl diphosphate:tRNA dimethylallyltransferase</fullName>
        <shortName evidence="10">DMAPP:tRNA dimethylallyltransferase</shortName>
        <shortName evidence="10">DMATase</shortName>
    </alternativeName>
    <alternativeName>
        <fullName evidence="10">Isopentenyl-diphosphate:tRNA isopentenyltransferase</fullName>
        <shortName evidence="10">IPP transferase</shortName>
        <shortName evidence="10">IPPT</shortName>
        <shortName evidence="10">IPTase</shortName>
    </alternativeName>
</protein>
<dbReference type="EMBL" id="QWFX01000005">
    <property type="protein sequence ID" value="RIJ32541.1"/>
    <property type="molecule type" value="Genomic_DNA"/>
</dbReference>
<keyword evidence="4 10" id="KW-0808">Transferase</keyword>
<feature type="region of interest" description="Interaction with substrate tRNA" evidence="10">
    <location>
        <begin position="34"/>
        <end position="37"/>
    </location>
</feature>
<dbReference type="PANTHER" id="PTHR11088">
    <property type="entry name" value="TRNA DIMETHYLALLYLTRANSFERASE"/>
    <property type="match status" value="1"/>
</dbReference>
<dbReference type="InterPro" id="IPR018022">
    <property type="entry name" value="IPT"/>
</dbReference>
<evidence type="ECO:0000256" key="5">
    <source>
        <dbReference type="ARBA" id="ARBA00022694"/>
    </source>
</evidence>
<keyword evidence="7 10" id="KW-0067">ATP-binding</keyword>
<feature type="site" description="Interaction with substrate tRNA" evidence="10">
    <location>
        <position position="122"/>
    </location>
</feature>
<feature type="binding site" evidence="10">
    <location>
        <begin position="11"/>
        <end position="16"/>
    </location>
    <ligand>
        <name>substrate</name>
    </ligand>
</feature>
<dbReference type="GO" id="GO:0006400">
    <property type="term" value="P:tRNA modification"/>
    <property type="evidence" value="ECO:0007669"/>
    <property type="project" value="TreeGrafter"/>
</dbReference>
<gene>
    <name evidence="10 14" type="primary">miaA</name>
    <name evidence="14" type="ORF">D1223_01425</name>
</gene>
<feature type="binding site" evidence="10">
    <location>
        <begin position="9"/>
        <end position="16"/>
    </location>
    <ligand>
        <name>ATP</name>
        <dbReference type="ChEBI" id="CHEBI:30616"/>
    </ligand>
</feature>
<sequence>MRPAILIHGPTASGKTQLSIDVARKLDGEIVNADSMQVYQELKVISARPDEAEMDGIPHHLFGHVPAGERYSTGQWLEQARPVIEDIQKRGKTAVVVGGTGLYLLALTEGLSEIPPVPEDVRHEVLEIAKADGVRGLKTRLQVVDPEAAARIDDNDRQRLGRAYEVWLATGTPLSRFQNRRSNPVLNPDEWLGIALTPPRAKLYARIDRRFEGMLMEGAMEEARALVSLGIDPELPAMKAHGMPWLSAFIRGEIDAATAADNAKRDTRRYAKRQFTWIGRQFPFWPRIPSPDPATRLRVVSALYKEVDR</sequence>
<dbReference type="GO" id="GO:0052381">
    <property type="term" value="F:tRNA dimethylallyltransferase activity"/>
    <property type="evidence" value="ECO:0007669"/>
    <property type="project" value="UniProtKB-UniRule"/>
</dbReference>
<dbReference type="AlphaFoldDB" id="A0A399RP27"/>
<accession>A0A399RP27</accession>
<evidence type="ECO:0000256" key="7">
    <source>
        <dbReference type="ARBA" id="ARBA00022840"/>
    </source>
</evidence>
<evidence type="ECO:0000313" key="14">
    <source>
        <dbReference type="EMBL" id="RIJ32541.1"/>
    </source>
</evidence>
<name>A0A399RP27_9PROT</name>
<dbReference type="Proteomes" id="UP000266385">
    <property type="component" value="Unassembled WGS sequence"/>
</dbReference>
<comment type="similarity">
    <text evidence="3 10 13">Belongs to the IPP transferase family.</text>
</comment>
<dbReference type="Gene3D" id="1.10.20.140">
    <property type="match status" value="1"/>
</dbReference>
<evidence type="ECO:0000256" key="12">
    <source>
        <dbReference type="RuleBase" id="RU003784"/>
    </source>
</evidence>
<comment type="subunit">
    <text evidence="10">Monomer.</text>
</comment>